<gene>
    <name evidence="6" type="ORF">ANCCAN_12909</name>
</gene>
<accession>A0A368G9T6</accession>
<evidence type="ECO:0000256" key="1">
    <source>
        <dbReference type="ARBA" id="ARBA00004370"/>
    </source>
</evidence>
<comment type="caution">
    <text evidence="6">The sequence shown here is derived from an EMBL/GenBank/DDBJ whole genome shotgun (WGS) entry which is preliminary data.</text>
</comment>
<dbReference type="AlphaFoldDB" id="A0A368G9T6"/>
<evidence type="ECO:0000256" key="3">
    <source>
        <dbReference type="ARBA" id="ARBA00022989"/>
    </source>
</evidence>
<keyword evidence="2 5" id="KW-0812">Transmembrane</keyword>
<evidence type="ECO:0000256" key="2">
    <source>
        <dbReference type="ARBA" id="ARBA00022692"/>
    </source>
</evidence>
<protein>
    <recommendedName>
        <fullName evidence="8">Major facilitator superfamily (MFS) profile domain-containing protein</fullName>
    </recommendedName>
</protein>
<dbReference type="PANTHER" id="PTHR23503">
    <property type="entry name" value="SOLUTE CARRIER FAMILY 2"/>
    <property type="match status" value="1"/>
</dbReference>
<dbReference type="Pfam" id="PF00083">
    <property type="entry name" value="Sugar_tr"/>
    <property type="match status" value="1"/>
</dbReference>
<organism evidence="6 7">
    <name type="scientific">Ancylostoma caninum</name>
    <name type="common">Dog hookworm</name>
    <dbReference type="NCBI Taxonomy" id="29170"/>
    <lineage>
        <taxon>Eukaryota</taxon>
        <taxon>Metazoa</taxon>
        <taxon>Ecdysozoa</taxon>
        <taxon>Nematoda</taxon>
        <taxon>Chromadorea</taxon>
        <taxon>Rhabditida</taxon>
        <taxon>Rhabditina</taxon>
        <taxon>Rhabditomorpha</taxon>
        <taxon>Strongyloidea</taxon>
        <taxon>Ancylostomatidae</taxon>
        <taxon>Ancylostomatinae</taxon>
        <taxon>Ancylostoma</taxon>
    </lineage>
</organism>
<dbReference type="EMBL" id="JOJR01000248">
    <property type="protein sequence ID" value="RCN41174.1"/>
    <property type="molecule type" value="Genomic_DNA"/>
</dbReference>
<keyword evidence="3 5" id="KW-1133">Transmembrane helix</keyword>
<dbReference type="InterPro" id="IPR036259">
    <property type="entry name" value="MFS_trans_sf"/>
</dbReference>
<comment type="subcellular location">
    <subcellularLocation>
        <location evidence="1">Membrane</location>
    </subcellularLocation>
</comment>
<dbReference type="InterPro" id="IPR005828">
    <property type="entry name" value="MFS_sugar_transport-like"/>
</dbReference>
<dbReference type="InterPro" id="IPR045263">
    <property type="entry name" value="GLUT"/>
</dbReference>
<reference evidence="6 7" key="1">
    <citation type="submission" date="2014-10" db="EMBL/GenBank/DDBJ databases">
        <title>Draft genome of the hookworm Ancylostoma caninum.</title>
        <authorList>
            <person name="Mitreva M."/>
        </authorList>
    </citation>
    <scope>NUCLEOTIDE SEQUENCE [LARGE SCALE GENOMIC DNA]</scope>
    <source>
        <strain evidence="6 7">Baltimore</strain>
    </source>
</reference>
<proteinExistence type="predicted"/>
<name>A0A368G9T6_ANCCA</name>
<dbReference type="GO" id="GO:0015149">
    <property type="term" value="F:hexose transmembrane transporter activity"/>
    <property type="evidence" value="ECO:0007669"/>
    <property type="project" value="TreeGrafter"/>
</dbReference>
<keyword evidence="7" id="KW-1185">Reference proteome</keyword>
<feature type="transmembrane region" description="Helical" evidence="5">
    <location>
        <begin position="12"/>
        <end position="39"/>
    </location>
</feature>
<dbReference type="Proteomes" id="UP000252519">
    <property type="component" value="Unassembled WGS sequence"/>
</dbReference>
<sequence length="161" mass="17763">MTPFLGKICYSISALLYLLTYLSFPSFSGVFAVIALAIFPETPKYLVAQRRYDEAGSSVRFYYGESANVSDSVKAIERDVTEASSEDANLSDLFMVRHLRAALLLTLAALQNTEALWAILFSSTFYLEKAGLELWLAQWSSSMMAGAYVAGTITSAIIIER</sequence>
<dbReference type="OrthoDB" id="4142200at2759"/>
<dbReference type="GO" id="GO:0016020">
    <property type="term" value="C:membrane"/>
    <property type="evidence" value="ECO:0007669"/>
    <property type="project" value="UniProtKB-SubCell"/>
</dbReference>
<evidence type="ECO:0008006" key="8">
    <source>
        <dbReference type="Google" id="ProtNLM"/>
    </source>
</evidence>
<evidence type="ECO:0000313" key="6">
    <source>
        <dbReference type="EMBL" id="RCN41174.1"/>
    </source>
</evidence>
<feature type="transmembrane region" description="Helical" evidence="5">
    <location>
        <begin position="101"/>
        <end position="127"/>
    </location>
</feature>
<dbReference type="PANTHER" id="PTHR23503:SF29">
    <property type="entry name" value="MAJOR FACILITATOR SUPERFAMILY (MFS) PROFILE DOMAIN-CONTAINING PROTEIN"/>
    <property type="match status" value="1"/>
</dbReference>
<evidence type="ECO:0000256" key="5">
    <source>
        <dbReference type="SAM" id="Phobius"/>
    </source>
</evidence>
<keyword evidence="4 5" id="KW-0472">Membrane</keyword>
<dbReference type="SUPFAM" id="SSF103473">
    <property type="entry name" value="MFS general substrate transporter"/>
    <property type="match status" value="1"/>
</dbReference>
<dbReference type="Gene3D" id="1.20.1250.20">
    <property type="entry name" value="MFS general substrate transporter like domains"/>
    <property type="match status" value="1"/>
</dbReference>
<evidence type="ECO:0000256" key="4">
    <source>
        <dbReference type="ARBA" id="ARBA00023136"/>
    </source>
</evidence>
<dbReference type="STRING" id="29170.A0A368G9T6"/>
<evidence type="ECO:0000313" key="7">
    <source>
        <dbReference type="Proteomes" id="UP000252519"/>
    </source>
</evidence>
<feature type="transmembrane region" description="Helical" evidence="5">
    <location>
        <begin position="139"/>
        <end position="159"/>
    </location>
</feature>